<dbReference type="EMBL" id="JAVDRG010000002">
    <property type="protein sequence ID" value="MDR6440699.1"/>
    <property type="molecule type" value="Genomic_DNA"/>
</dbReference>
<protein>
    <submittedName>
        <fullName evidence="1">Dipeptidyl-peptidase-4</fullName>
        <ecNumber evidence="1">3.4.14.5</ecNumber>
    </submittedName>
</protein>
<accession>A0ACC6ISI5</accession>
<comment type="caution">
    <text evidence="1">The sequence shown here is derived from an EMBL/GenBank/DDBJ whole genome shotgun (WGS) entry which is preliminary data.</text>
</comment>
<evidence type="ECO:0000313" key="2">
    <source>
        <dbReference type="Proteomes" id="UP001184376"/>
    </source>
</evidence>
<reference evidence="1" key="1">
    <citation type="submission" date="2023-07" db="EMBL/GenBank/DDBJ databases">
        <title>Sorghum-associated microbial communities from plants grown in Nebraska, USA.</title>
        <authorList>
            <person name="Schachtman D."/>
        </authorList>
    </citation>
    <scope>NUCLEOTIDE SEQUENCE</scope>
    <source>
        <strain evidence="1">DS1280</strain>
    </source>
</reference>
<sequence>MKNIKKLTAIALYFLCLSPWAAQKTQWTPDGNAYYSFTKKGVEIVDILHPGKDQLLLSSNELIPAGSSEALQVQSFQVSPDDKSLLLFANTKKVWRDNTRGDYWIFDKNTKKLTQLGKGLPASSLMFAKYSPDGKKVAYVSKHNLYIEDLAGNQQTKITTDGTDGMINGTFDWVYEEEFGTQDGFRWSPDGSKIAYWKLDARGTKNFLMINNTDSLYSFTVPVEYPKVGENPSGCSIWFYDLASKSSKKADIAGDEMQNYIPRMEWVLDSKSVILQQLNRKQNQSKIIVADANSGSSKTIHTETDAAWIDIKSRWNDNDPKGWDWIDNGKEFLWLSEKDGWRHIYKIDMSGKETLITKDAYDVIKPEFFDVKNNQIYFLASPNNATQKYLYKVSMKGGKAQKVTPESYTGSNTYTISPNGKIAIFTNTSVNSLSVGSVVSLPEHKELVAASRSEKADPAKSKAEFFQITTQDGITLDGWVVKPKNFDPNKKYPIVFTVYGEPAMQTVTDDFYTGWNWLYAGDMVEDGYLYVSLENRGTPSPRGREWRKSVYRKIGQMNIRDQAMGAKALFAKWPYIDTSRVAVWGWSGGGSSTLNLLGQYPDIYQTGIAIAPVTNQLFYDNIYQERYMGLPQENREDFVKGSPLAYAKNLKGNLLLVHGTGDDNVHYQNTEVYINELVKYNKQFQLMSYPNRTHAINEREGTSLHLITMFTRYLREHCPPGAR</sequence>
<keyword evidence="2" id="KW-1185">Reference proteome</keyword>
<dbReference type="Proteomes" id="UP001184376">
    <property type="component" value="Unassembled WGS sequence"/>
</dbReference>
<gene>
    <name evidence="1" type="ORF">J2795_001399</name>
</gene>
<proteinExistence type="predicted"/>
<keyword evidence="1" id="KW-0378">Hydrolase</keyword>
<name>A0ACC6ISI5_9FLAO</name>
<evidence type="ECO:0000313" key="1">
    <source>
        <dbReference type="EMBL" id="MDR6440699.1"/>
    </source>
</evidence>
<dbReference type="EC" id="3.4.14.5" evidence="1"/>
<organism evidence="1 2">
    <name type="scientific">Chryseobacterium bernardetii</name>
    <dbReference type="NCBI Taxonomy" id="1241978"/>
    <lineage>
        <taxon>Bacteria</taxon>
        <taxon>Pseudomonadati</taxon>
        <taxon>Bacteroidota</taxon>
        <taxon>Flavobacteriia</taxon>
        <taxon>Flavobacteriales</taxon>
        <taxon>Weeksellaceae</taxon>
        <taxon>Chryseobacterium group</taxon>
        <taxon>Chryseobacterium</taxon>
    </lineage>
</organism>